<evidence type="ECO:0000256" key="4">
    <source>
        <dbReference type="ARBA" id="ARBA00022723"/>
    </source>
</evidence>
<dbReference type="InterPro" id="IPR034144">
    <property type="entry name" value="TOPRIM_TopoIII"/>
</dbReference>
<dbReference type="Gene3D" id="3.30.65.10">
    <property type="entry name" value="Bacterial Topoisomerase I, domain 1"/>
    <property type="match status" value="1"/>
</dbReference>
<comment type="caution">
    <text evidence="12">Lacks conserved residue(s) required for the propagation of feature annotation.</text>
</comment>
<comment type="similarity">
    <text evidence="3 12">Belongs to the type IA topoisomerase family.</text>
</comment>
<dbReference type="InterPro" id="IPR013826">
    <property type="entry name" value="Topo_IA_cen_sub3"/>
</dbReference>
<dbReference type="Pfam" id="PF01751">
    <property type="entry name" value="Toprim"/>
    <property type="match status" value="1"/>
</dbReference>
<feature type="domain" description="Topo IA-type catalytic" evidence="14">
    <location>
        <begin position="151"/>
        <end position="562"/>
    </location>
</feature>
<comment type="subunit">
    <text evidence="12">Monomer.</text>
</comment>
<evidence type="ECO:0000313" key="16">
    <source>
        <dbReference type="Proteomes" id="UP001320159"/>
    </source>
</evidence>
<feature type="site" description="Interaction with DNA" evidence="12">
    <location>
        <position position="496"/>
    </location>
</feature>
<dbReference type="FunFam" id="1.10.290.10:FF:000003">
    <property type="entry name" value="DNA topoisomerase"/>
    <property type="match status" value="1"/>
</dbReference>
<dbReference type="Gene3D" id="1.10.290.10">
    <property type="entry name" value="Topoisomerase I, domain 4"/>
    <property type="match status" value="1"/>
</dbReference>
<evidence type="ECO:0000256" key="6">
    <source>
        <dbReference type="ARBA" id="ARBA00022771"/>
    </source>
</evidence>
<feature type="site" description="Interaction with DNA" evidence="12">
    <location>
        <position position="310"/>
    </location>
</feature>
<accession>A0AAP2RCX7</accession>
<dbReference type="InterPro" id="IPR028612">
    <property type="entry name" value="Topoisom_1_IA"/>
</dbReference>
<comment type="cofactor">
    <cofactor evidence="2">
        <name>Mg(2+)</name>
        <dbReference type="ChEBI" id="CHEBI:18420"/>
    </cofactor>
</comment>
<evidence type="ECO:0000256" key="12">
    <source>
        <dbReference type="HAMAP-Rule" id="MF_00952"/>
    </source>
</evidence>
<comment type="function">
    <text evidence="12">Releases the supercoiling and torsional tension of DNA, which is introduced during the DNA replication and transcription, by transiently cleaving and rejoining one strand of the DNA duplex. Introduces a single-strand break via transesterification at a target site in duplex DNA. The scissile phosphodiester is attacked by the catalytic tyrosine of the enzyme, resulting in the formation of a DNA-(5'-phosphotyrosyl)-enzyme intermediate and the expulsion of a 3'-OH DNA strand. The free DNA strand then undergoes passage around the unbroken strand, thus removing DNA supercoils. Finally, in the religation step, the DNA 3'-OH attacks the covalent intermediate to expel the active-site tyrosine and restore the DNA phosphodiester backbone.</text>
</comment>
<dbReference type="GO" id="GO:0003917">
    <property type="term" value="F:DNA topoisomerase type I (single strand cut, ATP-independent) activity"/>
    <property type="evidence" value="ECO:0007669"/>
    <property type="project" value="UniProtKB-UniRule"/>
</dbReference>
<dbReference type="SMART" id="SM00437">
    <property type="entry name" value="TOP1Ac"/>
    <property type="match status" value="1"/>
</dbReference>
<dbReference type="InterPro" id="IPR013498">
    <property type="entry name" value="Topo_IA_Znf"/>
</dbReference>
<evidence type="ECO:0000256" key="8">
    <source>
        <dbReference type="ARBA" id="ARBA00022842"/>
    </source>
</evidence>
<evidence type="ECO:0000256" key="9">
    <source>
        <dbReference type="ARBA" id="ARBA00023029"/>
    </source>
</evidence>
<comment type="catalytic activity">
    <reaction evidence="1 12">
        <text>ATP-independent breakage of single-stranded DNA, followed by passage and rejoining.</text>
        <dbReference type="EC" id="5.6.2.1"/>
    </reaction>
</comment>
<gene>
    <name evidence="12" type="primary">topA</name>
    <name evidence="15" type="ORF">CUJ83_01860</name>
</gene>
<keyword evidence="8" id="KW-0460">Magnesium</keyword>
<evidence type="ECO:0000256" key="3">
    <source>
        <dbReference type="ARBA" id="ARBA00009446"/>
    </source>
</evidence>
<evidence type="ECO:0000259" key="13">
    <source>
        <dbReference type="PROSITE" id="PS50880"/>
    </source>
</evidence>
<dbReference type="Gene3D" id="3.40.50.140">
    <property type="match status" value="1"/>
</dbReference>
<keyword evidence="7" id="KW-0862">Zinc</keyword>
<proteinExistence type="inferred from homology"/>
<dbReference type="SUPFAM" id="SSF56712">
    <property type="entry name" value="Prokaryotic type I DNA topoisomerase"/>
    <property type="match status" value="1"/>
</dbReference>
<dbReference type="GO" id="GO:0003677">
    <property type="term" value="F:DNA binding"/>
    <property type="evidence" value="ECO:0007669"/>
    <property type="project" value="UniProtKB-KW"/>
</dbReference>
<dbReference type="Gene3D" id="2.70.20.10">
    <property type="entry name" value="Topoisomerase I, domain 3"/>
    <property type="match status" value="1"/>
</dbReference>
<dbReference type="InterPro" id="IPR003602">
    <property type="entry name" value="Topo_IA_DNA-bd_dom"/>
</dbReference>
<dbReference type="EMBL" id="PGCK01000001">
    <property type="protein sequence ID" value="MCD1293740.1"/>
    <property type="molecule type" value="Genomic_DNA"/>
</dbReference>
<feature type="active site" description="O-(5'-phospho-DNA)-tyrosine intermediate" evidence="12">
    <location>
        <position position="308"/>
    </location>
</feature>
<evidence type="ECO:0000256" key="10">
    <source>
        <dbReference type="ARBA" id="ARBA00023125"/>
    </source>
</evidence>
<dbReference type="InterPro" id="IPR003601">
    <property type="entry name" value="Topo_IA_2"/>
</dbReference>
<evidence type="ECO:0000256" key="11">
    <source>
        <dbReference type="ARBA" id="ARBA00023235"/>
    </source>
</evidence>
<dbReference type="GO" id="GO:0006281">
    <property type="term" value="P:DNA repair"/>
    <property type="evidence" value="ECO:0007669"/>
    <property type="project" value="TreeGrafter"/>
</dbReference>
<evidence type="ECO:0000256" key="7">
    <source>
        <dbReference type="ARBA" id="ARBA00022833"/>
    </source>
</evidence>
<sequence length="685" mass="76333">MHLIITEKHDAANKISGIIFQDRTTERINGVPVYRSASANSAVIGLAGHIVELDFKPEYRSWSAIPPRSLINADILTIPSKKDIVNALMKLAPSATKVTIATDYDREGELIGVEAYRIISRLSRAKFDRVRYSSFTKQEITKAFASPAPIDFNMAAAGECRQEIDLIWGAALTRFVSIAGNKLGKEFLSVGRVQTPLLAIIVDREKEIQSFVSKPYWEIVASLLKEKDTFTASHKKGRFENKDEASVIYKKLGKKAIVKSVKTDKKKDPAPVPFNTTEFVKAASSLGYSASSAMQLAEELYINGWISYPRTDNTVYPDTLNLKDILGLFKASPEFAMNALELLAQKTLVPTRGKVESKDHPPIYPVACAKRSEMDDKHWKLYELVVRRFFATLSPPCEWETIKAEIDISGEQFGSDGKMLSFPGWRKYYPYGMPKDELLPPIKAGDILDVKKIDLLEKKTEPPKRYGQGKLVQMMEDLGLGTKATRHEALNKLYSRGFIEKNPPQPTAIGITLIDALKSHATAITTPDMTSALERDMDAITDSRMKKDDVVSESKKMLHKVFDQLESNRSEISRAIKRGGALDSEIGPCPKCGSPLLIRETKADKKKFIACSGFPDCRNTYNLPPGTIKFDKAVCEKHKLHLIKATPPSTKDREGKTVRGKSYTYGCPACKKEEAISFAVPVIKK</sequence>
<organism evidence="15 16">
    <name type="scientific">Methanooceanicella nereidis</name>
    <dbReference type="NCBI Taxonomy" id="2052831"/>
    <lineage>
        <taxon>Archaea</taxon>
        <taxon>Methanobacteriati</taxon>
        <taxon>Methanobacteriota</taxon>
        <taxon>Stenosarchaea group</taxon>
        <taxon>Methanomicrobia</taxon>
        <taxon>Methanocellales</taxon>
        <taxon>Methanocellaceae</taxon>
        <taxon>Methanooceanicella</taxon>
    </lineage>
</organism>
<comment type="caution">
    <text evidence="15">The sequence shown here is derived from an EMBL/GenBank/DDBJ whole genome shotgun (WGS) entry which is preliminary data.</text>
</comment>
<dbReference type="Pfam" id="PF01396">
    <property type="entry name" value="Zn_ribbon_Top1"/>
    <property type="match status" value="1"/>
</dbReference>
<dbReference type="GO" id="GO:0008270">
    <property type="term" value="F:zinc ion binding"/>
    <property type="evidence" value="ECO:0007669"/>
    <property type="project" value="UniProtKB-KW"/>
</dbReference>
<dbReference type="GO" id="GO:0006310">
    <property type="term" value="P:DNA recombination"/>
    <property type="evidence" value="ECO:0007669"/>
    <property type="project" value="TreeGrafter"/>
</dbReference>
<dbReference type="GO" id="GO:0005694">
    <property type="term" value="C:chromosome"/>
    <property type="evidence" value="ECO:0007669"/>
    <property type="project" value="InterPro"/>
</dbReference>
<dbReference type="PANTHER" id="PTHR11390">
    <property type="entry name" value="PROKARYOTIC DNA TOPOISOMERASE"/>
    <property type="match status" value="1"/>
</dbReference>
<dbReference type="RefSeq" id="WP_230739950.1">
    <property type="nucleotide sequence ID" value="NZ_PGCK01000001.1"/>
</dbReference>
<dbReference type="Gene3D" id="1.10.460.10">
    <property type="entry name" value="Topoisomerase I, domain 2"/>
    <property type="match status" value="1"/>
</dbReference>
<name>A0AAP2RCX7_9EURY</name>
<feature type="domain" description="Toprim" evidence="13">
    <location>
        <begin position="1"/>
        <end position="137"/>
    </location>
</feature>
<dbReference type="SMART" id="SM00436">
    <property type="entry name" value="TOP1Bc"/>
    <property type="match status" value="1"/>
</dbReference>
<keyword evidence="5" id="KW-0677">Repeat</keyword>
<dbReference type="PROSITE" id="PS52039">
    <property type="entry name" value="TOPO_IA_2"/>
    <property type="match status" value="1"/>
</dbReference>
<dbReference type="CDD" id="cd00186">
    <property type="entry name" value="TOP1Ac"/>
    <property type="match status" value="1"/>
</dbReference>
<dbReference type="NCBIfam" id="NF005555">
    <property type="entry name" value="PRK07220.1"/>
    <property type="match status" value="1"/>
</dbReference>
<dbReference type="SMART" id="SM00493">
    <property type="entry name" value="TOPRIM"/>
    <property type="match status" value="1"/>
</dbReference>
<dbReference type="Proteomes" id="UP001320159">
    <property type="component" value="Unassembled WGS sequence"/>
</dbReference>
<keyword evidence="6" id="KW-0863">Zinc-finger</keyword>
<keyword evidence="4" id="KW-0479">Metal-binding</keyword>
<protein>
    <recommendedName>
        <fullName evidence="12">DNA topoisomerase 1</fullName>
        <ecNumber evidence="12">5.6.2.1</ecNumber>
    </recommendedName>
    <alternativeName>
        <fullName evidence="12">DNA topoisomerase I</fullName>
    </alternativeName>
</protein>
<dbReference type="CDD" id="cd03362">
    <property type="entry name" value="TOPRIM_TopoIA_TopoIII"/>
    <property type="match status" value="1"/>
</dbReference>
<dbReference type="EC" id="5.6.2.1" evidence="12"/>
<evidence type="ECO:0000256" key="1">
    <source>
        <dbReference type="ARBA" id="ARBA00000213"/>
    </source>
</evidence>
<dbReference type="InterPro" id="IPR013825">
    <property type="entry name" value="Topo_IA_cen_sub2"/>
</dbReference>
<dbReference type="InterPro" id="IPR023405">
    <property type="entry name" value="Topo_IA_core_domain"/>
</dbReference>
<feature type="site" description="Interaction with DNA" evidence="12">
    <location>
        <position position="49"/>
    </location>
</feature>
<dbReference type="InterPro" id="IPR000380">
    <property type="entry name" value="Topo_IA"/>
</dbReference>
<dbReference type="GO" id="GO:0006265">
    <property type="term" value="P:DNA topological change"/>
    <property type="evidence" value="ECO:0007669"/>
    <property type="project" value="UniProtKB-UniRule"/>
</dbReference>
<feature type="site" description="Interaction with DNA" evidence="12">
    <location>
        <position position="165"/>
    </location>
</feature>
<dbReference type="AlphaFoldDB" id="A0AAP2RCX7"/>
<evidence type="ECO:0000313" key="15">
    <source>
        <dbReference type="EMBL" id="MCD1293740.1"/>
    </source>
</evidence>
<dbReference type="Pfam" id="PF01131">
    <property type="entry name" value="Topoisom_bac"/>
    <property type="match status" value="1"/>
</dbReference>
<keyword evidence="10 12" id="KW-0238">DNA-binding</keyword>
<feature type="site" description="Interaction with DNA" evidence="12">
    <location>
        <position position="161"/>
    </location>
</feature>
<dbReference type="InterPro" id="IPR013824">
    <property type="entry name" value="Topo_IA_cen_sub1"/>
</dbReference>
<feature type="region of interest" description="Interaction with DNA" evidence="12">
    <location>
        <begin position="189"/>
        <end position="194"/>
    </location>
</feature>
<dbReference type="HAMAP" id="MF_00952">
    <property type="entry name" value="Topoisom_1_prok"/>
    <property type="match status" value="1"/>
</dbReference>
<dbReference type="InterPro" id="IPR013497">
    <property type="entry name" value="Topo_IA_cen"/>
</dbReference>
<keyword evidence="16" id="KW-1185">Reference proteome</keyword>
<dbReference type="PROSITE" id="PS50880">
    <property type="entry name" value="TOPRIM"/>
    <property type="match status" value="1"/>
</dbReference>
<keyword evidence="9 12" id="KW-0799">Topoisomerase</keyword>
<dbReference type="PRINTS" id="PR00417">
    <property type="entry name" value="PRTPISMRASEI"/>
</dbReference>
<reference evidence="15 16" key="1">
    <citation type="submission" date="2017-11" db="EMBL/GenBank/DDBJ databases">
        <title>Isolation and Characterization of Family Methanocellaceae Species from Potential Methane Hydrate Area Offshore Southwestern Taiwan.</title>
        <authorList>
            <person name="Zhang W.-L."/>
            <person name="Chen W.-C."/>
            <person name="Lai M.-C."/>
            <person name="Chen S.-C."/>
        </authorList>
    </citation>
    <scope>NUCLEOTIDE SEQUENCE [LARGE SCALE GENOMIC DNA]</scope>
    <source>
        <strain evidence="15 16">CWC-04</strain>
    </source>
</reference>
<keyword evidence="11 12" id="KW-0413">Isomerase</keyword>
<evidence type="ECO:0000259" key="14">
    <source>
        <dbReference type="PROSITE" id="PS52039"/>
    </source>
</evidence>
<evidence type="ECO:0000256" key="2">
    <source>
        <dbReference type="ARBA" id="ARBA00001946"/>
    </source>
</evidence>
<dbReference type="InterPro" id="IPR006171">
    <property type="entry name" value="TOPRIM_dom"/>
</dbReference>
<dbReference type="PANTHER" id="PTHR11390:SF26">
    <property type="entry name" value="DNA TOPOISOMERASE 1"/>
    <property type="match status" value="1"/>
</dbReference>
<evidence type="ECO:0000256" key="5">
    <source>
        <dbReference type="ARBA" id="ARBA00022737"/>
    </source>
</evidence>